<protein>
    <submittedName>
        <fullName evidence="2">Uncharacterized protein</fullName>
    </submittedName>
</protein>
<evidence type="ECO:0000256" key="1">
    <source>
        <dbReference type="SAM" id="MobiDB-lite"/>
    </source>
</evidence>
<keyword evidence="3" id="KW-1185">Reference proteome</keyword>
<reference evidence="3" key="1">
    <citation type="submission" date="2016-11" db="EMBL/GenBank/DDBJ databases">
        <authorList>
            <person name="Varghese N."/>
            <person name="Submissions S."/>
        </authorList>
    </citation>
    <scope>NUCLEOTIDE SEQUENCE [LARGE SCALE GENOMIC DNA]</scope>
    <source>
        <strain evidence="3">DX253</strain>
    </source>
</reference>
<feature type="compositionally biased region" description="Basic and acidic residues" evidence="1">
    <location>
        <begin position="194"/>
        <end position="227"/>
    </location>
</feature>
<dbReference type="InterPro" id="IPR043901">
    <property type="entry name" value="DUF5787"/>
</dbReference>
<feature type="region of interest" description="Disordered" evidence="1">
    <location>
        <begin position="184"/>
        <end position="231"/>
    </location>
</feature>
<accession>A0A1M6UAQ6</accession>
<feature type="compositionally biased region" description="Basic and acidic residues" evidence="1">
    <location>
        <begin position="358"/>
        <end position="367"/>
    </location>
</feature>
<gene>
    <name evidence="2" type="ORF">SAMN05444342_2023</name>
</gene>
<dbReference type="EMBL" id="FRAN01000002">
    <property type="protein sequence ID" value="SHK66249.1"/>
    <property type="molecule type" value="Genomic_DNA"/>
</dbReference>
<organism evidence="2 3">
    <name type="scientific">Haladaptatus paucihalophilus DX253</name>
    <dbReference type="NCBI Taxonomy" id="797209"/>
    <lineage>
        <taxon>Archaea</taxon>
        <taxon>Methanobacteriati</taxon>
        <taxon>Methanobacteriota</taxon>
        <taxon>Stenosarchaea group</taxon>
        <taxon>Halobacteria</taxon>
        <taxon>Halobacteriales</taxon>
        <taxon>Haladaptataceae</taxon>
        <taxon>Haladaptatus</taxon>
    </lineage>
</organism>
<proteinExistence type="predicted"/>
<evidence type="ECO:0000313" key="3">
    <source>
        <dbReference type="Proteomes" id="UP000184203"/>
    </source>
</evidence>
<sequence>MREFPFELALCAHLEATTDDVIARQVGAGVHAPSNRIIDVLCVEPGPDFGSRTDISAERIPDAAIESDVGVGEARYWRDAFDTSPEYARGVVDRAVEIGFFERERRGGREYVRQVARYPDWFGRLVGIENKPDLADPGDLETQLRKDVSLGLVDEVILATESYVTGAHLNRIPEEVGVWRFHGGEEGSGNGDEVGERGDEVGERGDEVGERGDEVEERGNEGKKGEAGKGSGRIEVIREPTPLDTDEAGTELIEERVGRTDVRVASAEGKAKRRRRMAERAYGKGWRTYDFPACGEIEPRGGAVPYCRWKGRVVDPARCGEDCPGHDPADPPAVDTDAERDVRTPWVADPTGRQRRQAGLDRFGRDV</sequence>
<dbReference type="AlphaFoldDB" id="A0A1M6UAQ6"/>
<dbReference type="RefSeq" id="WP_018128828.1">
    <property type="nucleotide sequence ID" value="NZ_AEMG01000002.1"/>
</dbReference>
<dbReference type="Proteomes" id="UP000184203">
    <property type="component" value="Unassembled WGS sequence"/>
</dbReference>
<dbReference type="Pfam" id="PF19100">
    <property type="entry name" value="DUF5787"/>
    <property type="match status" value="2"/>
</dbReference>
<feature type="region of interest" description="Disordered" evidence="1">
    <location>
        <begin position="321"/>
        <end position="367"/>
    </location>
</feature>
<evidence type="ECO:0000313" key="2">
    <source>
        <dbReference type="EMBL" id="SHK66249.1"/>
    </source>
</evidence>
<name>A0A1M6UAQ6_HALPU</name>